<gene>
    <name evidence="2" type="ORF">SCUCBS95973_001292</name>
</gene>
<feature type="region of interest" description="Disordered" evidence="1">
    <location>
        <begin position="1"/>
        <end position="33"/>
    </location>
</feature>
<feature type="compositionally biased region" description="Polar residues" evidence="1">
    <location>
        <begin position="632"/>
        <end position="641"/>
    </location>
</feature>
<sequence length="737" mass="79809">MATPRHERPTTSGRRPADATPRLAARGPQTANHHETLDLQVSLWPTFQPAKLPEVRDPGRPKVRNVPRSVARGRRGGKGQAWEVDILEQVLENEGRLRNAVSKAKSRGEWRRMWQNLQQMGDALACVSQNSPRTRTLSTMSTTTATPTEPPRKGGSRVNQDPTVLQLPHAPAPLPPCLQCVLAGTCCSLTVQPYAKAFANDTVSTREPQPTFRPPPSPPPSRRHRAAAPPSPTLMASQLARLSTMASVGISEVEAADVGGASDVGSSDWELATSGLPWKRQHREQKLLREAVVRGSTDSPFLAPPPVQCARCKNNGEAACLQQSRDITNMAAVAASARDQKPVAWFASSGPPPLSLLPQHNVPLLDQIRFDPLQNYHHPGRATGRQGQQQAPGRRLRSQNQPQTEPRPVLEAVFCRDPKVLSASGVASRAQDLLEKIERKYPRGASNGSRHFFSSSSSSSSQRQHGYRSSGPAVPSWLKGLGPQSGGGGGGGGGSPRPLAPVHVRPATKLEVSRLLPQRSWMNVYAGRGVATAATVAADAADVQRYRPWRGPSYRKPVNAGASAYRAAVPPALPAWHANNQEKPADASGETYASYRHKWQDHFLNVGEDRAARQMQRDKQQIVKRKPLARSATVSSHTRPVTATATATITAAEPTPETSEQRHAKIAQMALSLGHQFRERRAQGAAPMAAVPVALQPQHSSEMEVQKADLINTLTSWLEPEQAHQLAALLADPVTAM</sequence>
<feature type="region of interest" description="Disordered" evidence="1">
    <location>
        <begin position="617"/>
        <end position="660"/>
    </location>
</feature>
<name>A0ABP0AXD0_9PEZI</name>
<feature type="region of interest" description="Disordered" evidence="1">
    <location>
        <begin position="201"/>
        <end position="231"/>
    </location>
</feature>
<feature type="region of interest" description="Disordered" evidence="1">
    <location>
        <begin position="374"/>
        <end position="411"/>
    </location>
</feature>
<evidence type="ECO:0000256" key="1">
    <source>
        <dbReference type="SAM" id="MobiDB-lite"/>
    </source>
</evidence>
<proteinExistence type="predicted"/>
<keyword evidence="3" id="KW-1185">Reference proteome</keyword>
<feature type="region of interest" description="Disordered" evidence="1">
    <location>
        <begin position="132"/>
        <end position="160"/>
    </location>
</feature>
<protein>
    <recommendedName>
        <fullName evidence="4">Myb-like domain-containing protein</fullName>
    </recommendedName>
</protein>
<reference evidence="2 3" key="1">
    <citation type="submission" date="2024-01" db="EMBL/GenBank/DDBJ databases">
        <authorList>
            <person name="Allen C."/>
            <person name="Tagirdzhanova G."/>
        </authorList>
    </citation>
    <scope>NUCLEOTIDE SEQUENCE [LARGE SCALE GENOMIC DNA]</scope>
</reference>
<feature type="compositionally biased region" description="Pro residues" evidence="1">
    <location>
        <begin position="211"/>
        <end position="220"/>
    </location>
</feature>
<evidence type="ECO:0000313" key="3">
    <source>
        <dbReference type="Proteomes" id="UP001642405"/>
    </source>
</evidence>
<feature type="region of interest" description="Disordered" evidence="1">
    <location>
        <begin position="50"/>
        <end position="74"/>
    </location>
</feature>
<feature type="compositionally biased region" description="Gly residues" evidence="1">
    <location>
        <begin position="483"/>
        <end position="495"/>
    </location>
</feature>
<evidence type="ECO:0008006" key="4">
    <source>
        <dbReference type="Google" id="ProtNLM"/>
    </source>
</evidence>
<feature type="compositionally biased region" description="Low complexity" evidence="1">
    <location>
        <begin position="642"/>
        <end position="658"/>
    </location>
</feature>
<evidence type="ECO:0000313" key="2">
    <source>
        <dbReference type="EMBL" id="CAK7211935.1"/>
    </source>
</evidence>
<organism evidence="2 3">
    <name type="scientific">Sporothrix curviconia</name>
    <dbReference type="NCBI Taxonomy" id="1260050"/>
    <lineage>
        <taxon>Eukaryota</taxon>
        <taxon>Fungi</taxon>
        <taxon>Dikarya</taxon>
        <taxon>Ascomycota</taxon>
        <taxon>Pezizomycotina</taxon>
        <taxon>Sordariomycetes</taxon>
        <taxon>Sordariomycetidae</taxon>
        <taxon>Ophiostomatales</taxon>
        <taxon>Ophiostomataceae</taxon>
        <taxon>Sporothrix</taxon>
    </lineage>
</organism>
<feature type="compositionally biased region" description="Low complexity" evidence="1">
    <location>
        <begin position="446"/>
        <end position="471"/>
    </location>
</feature>
<dbReference type="Proteomes" id="UP001642405">
    <property type="component" value="Unassembled WGS sequence"/>
</dbReference>
<comment type="caution">
    <text evidence="2">The sequence shown here is derived from an EMBL/GenBank/DDBJ whole genome shotgun (WGS) entry which is preliminary data.</text>
</comment>
<dbReference type="EMBL" id="CAWUHB010000004">
    <property type="protein sequence ID" value="CAK7211935.1"/>
    <property type="molecule type" value="Genomic_DNA"/>
</dbReference>
<feature type="compositionally biased region" description="Low complexity" evidence="1">
    <location>
        <begin position="381"/>
        <end position="393"/>
    </location>
</feature>
<feature type="region of interest" description="Disordered" evidence="1">
    <location>
        <begin position="440"/>
        <end position="501"/>
    </location>
</feature>
<accession>A0ABP0AXD0</accession>
<feature type="compositionally biased region" description="Basic residues" evidence="1">
    <location>
        <begin position="61"/>
        <end position="74"/>
    </location>
</feature>
<feature type="compositionally biased region" description="Low complexity" evidence="1">
    <location>
        <begin position="132"/>
        <end position="147"/>
    </location>
</feature>